<dbReference type="Pfam" id="PF00403">
    <property type="entry name" value="HMA"/>
    <property type="match status" value="1"/>
</dbReference>
<organism evidence="3 4">
    <name type="scientific">Leifsonella bigeumensis</name>
    <dbReference type="NCBI Taxonomy" id="433643"/>
    <lineage>
        <taxon>Bacteria</taxon>
        <taxon>Bacillati</taxon>
        <taxon>Actinomycetota</taxon>
        <taxon>Actinomycetes</taxon>
        <taxon>Micrococcales</taxon>
        <taxon>Microbacteriaceae</taxon>
        <taxon>Leifsonella</taxon>
    </lineage>
</organism>
<dbReference type="PROSITE" id="PS50846">
    <property type="entry name" value="HMA_2"/>
    <property type="match status" value="1"/>
</dbReference>
<sequence length="119" mass="11633">MDITSPNELTLTDLSAPASAGCSCGGCGCGEGASASTEEPVAESAAFREDFLVTGMTCGHCVASVTEELSGLAGVASVDVALEAGGTSVVTVESSAALDTDAVRAAVEEAGYALVNSPR</sequence>
<comment type="caution">
    <text evidence="3">The sequence shown here is derived from an EMBL/GenBank/DDBJ whole genome shotgun (WGS) entry which is preliminary data.</text>
</comment>
<gene>
    <name evidence="3" type="ORF">GCM10022239_02370</name>
</gene>
<dbReference type="Gene3D" id="3.30.70.100">
    <property type="match status" value="1"/>
</dbReference>
<dbReference type="PROSITE" id="PS01047">
    <property type="entry name" value="HMA_1"/>
    <property type="match status" value="1"/>
</dbReference>
<evidence type="ECO:0000313" key="4">
    <source>
        <dbReference type="Proteomes" id="UP001501004"/>
    </source>
</evidence>
<dbReference type="SUPFAM" id="SSF55008">
    <property type="entry name" value="HMA, heavy metal-associated domain"/>
    <property type="match status" value="1"/>
</dbReference>
<dbReference type="InterPro" id="IPR036163">
    <property type="entry name" value="HMA_dom_sf"/>
</dbReference>
<dbReference type="InterPro" id="IPR017969">
    <property type="entry name" value="Heavy-metal-associated_CS"/>
</dbReference>
<dbReference type="Proteomes" id="UP001501004">
    <property type="component" value="Unassembled WGS sequence"/>
</dbReference>
<reference evidence="4" key="1">
    <citation type="journal article" date="2019" name="Int. J. Syst. Evol. Microbiol.">
        <title>The Global Catalogue of Microorganisms (GCM) 10K type strain sequencing project: providing services to taxonomists for standard genome sequencing and annotation.</title>
        <authorList>
            <consortium name="The Broad Institute Genomics Platform"/>
            <consortium name="The Broad Institute Genome Sequencing Center for Infectious Disease"/>
            <person name="Wu L."/>
            <person name="Ma J."/>
        </authorList>
    </citation>
    <scope>NUCLEOTIDE SEQUENCE [LARGE SCALE GENOMIC DNA]</scope>
    <source>
        <strain evidence="4">JCM 16949</strain>
    </source>
</reference>
<evidence type="ECO:0000313" key="3">
    <source>
        <dbReference type="EMBL" id="GAA3729185.1"/>
    </source>
</evidence>
<dbReference type="CDD" id="cd00371">
    <property type="entry name" value="HMA"/>
    <property type="match status" value="1"/>
</dbReference>
<keyword evidence="4" id="KW-1185">Reference proteome</keyword>
<protein>
    <recommendedName>
        <fullName evidence="2">HMA domain-containing protein</fullName>
    </recommendedName>
</protein>
<dbReference type="InterPro" id="IPR006121">
    <property type="entry name" value="HMA_dom"/>
</dbReference>
<evidence type="ECO:0000259" key="2">
    <source>
        <dbReference type="PROSITE" id="PS50846"/>
    </source>
</evidence>
<dbReference type="EMBL" id="BAABAE010000001">
    <property type="protein sequence ID" value="GAA3729185.1"/>
    <property type="molecule type" value="Genomic_DNA"/>
</dbReference>
<name>A0ABP7F0T8_9MICO</name>
<proteinExistence type="predicted"/>
<dbReference type="RefSeq" id="WP_344752890.1">
    <property type="nucleotide sequence ID" value="NZ_BAABAE010000001.1"/>
</dbReference>
<feature type="domain" description="HMA" evidence="2">
    <location>
        <begin position="47"/>
        <end position="115"/>
    </location>
</feature>
<evidence type="ECO:0000256" key="1">
    <source>
        <dbReference type="ARBA" id="ARBA00022723"/>
    </source>
</evidence>
<accession>A0ABP7F0T8</accession>
<keyword evidence="1" id="KW-0479">Metal-binding</keyword>